<dbReference type="NCBIfam" id="TIGR00308">
    <property type="entry name" value="TRM1"/>
    <property type="match status" value="1"/>
</dbReference>
<dbReference type="PROSITE" id="PS51626">
    <property type="entry name" value="SAM_MT_TRM1"/>
    <property type="match status" value="1"/>
</dbReference>
<dbReference type="Gene3D" id="3.30.56.70">
    <property type="entry name" value="N2,N2-dimethylguanosine tRNA methyltransferase, C-terminal domain"/>
    <property type="match status" value="1"/>
</dbReference>
<keyword evidence="4 10" id="KW-0949">S-adenosyl-L-methionine</keyword>
<evidence type="ECO:0000256" key="10">
    <source>
        <dbReference type="PROSITE-ProRule" id="PRU00958"/>
    </source>
</evidence>
<evidence type="ECO:0000256" key="6">
    <source>
        <dbReference type="ARBA" id="ARBA00022884"/>
    </source>
</evidence>
<evidence type="ECO:0000256" key="7">
    <source>
        <dbReference type="ARBA" id="ARBA00039099"/>
    </source>
</evidence>
<dbReference type="FunFam" id="3.30.56.70:FF:000001">
    <property type="entry name" value="tRNA (guanine(26)-N(2))-dimethyltransferase"/>
    <property type="match status" value="1"/>
</dbReference>
<dbReference type="GO" id="GO:0000049">
    <property type="term" value="F:tRNA binding"/>
    <property type="evidence" value="ECO:0007669"/>
    <property type="project" value="UniProtKB-UniRule"/>
</dbReference>
<dbReference type="EC" id="2.1.1.216" evidence="7 10"/>
<reference evidence="11" key="1">
    <citation type="submission" date="2022-08" db="UniProtKB">
        <authorList>
            <consortium name="EnsemblMetazoa"/>
        </authorList>
    </citation>
    <scope>IDENTIFICATION</scope>
    <source>
        <strain evidence="11">Israel</strain>
    </source>
</reference>
<dbReference type="EMBL" id="AJVK01009332">
    <property type="status" value="NOT_ANNOTATED_CDS"/>
    <property type="molecule type" value="Genomic_DNA"/>
</dbReference>
<dbReference type="CTD" id="170650"/>
<dbReference type="GO" id="GO:0005634">
    <property type="term" value="C:nucleus"/>
    <property type="evidence" value="ECO:0007669"/>
    <property type="project" value="TreeGrafter"/>
</dbReference>
<evidence type="ECO:0000256" key="4">
    <source>
        <dbReference type="ARBA" id="ARBA00022691"/>
    </source>
</evidence>
<dbReference type="Pfam" id="PF02005">
    <property type="entry name" value="TRM"/>
    <property type="match status" value="1"/>
</dbReference>
<evidence type="ECO:0000256" key="3">
    <source>
        <dbReference type="ARBA" id="ARBA00022679"/>
    </source>
</evidence>
<keyword evidence="2 10" id="KW-0489">Methyltransferase</keyword>
<dbReference type="AlphaFoldDB" id="A0A1B0CYT1"/>
<dbReference type="Proteomes" id="UP000092462">
    <property type="component" value="Unassembled WGS sequence"/>
</dbReference>
<evidence type="ECO:0000313" key="12">
    <source>
        <dbReference type="Proteomes" id="UP000092462"/>
    </source>
</evidence>
<dbReference type="PANTHER" id="PTHR10631">
    <property type="entry name" value="N 2 ,N 2 -DIMETHYLGUANOSINE TRNA METHYLTRANSFERASE"/>
    <property type="match status" value="1"/>
</dbReference>
<evidence type="ECO:0000256" key="5">
    <source>
        <dbReference type="ARBA" id="ARBA00022694"/>
    </source>
</evidence>
<keyword evidence="12" id="KW-1185">Reference proteome</keyword>
<keyword evidence="6 10" id="KW-0694">RNA-binding</keyword>
<dbReference type="RefSeq" id="XP_055703908.1">
    <property type="nucleotide sequence ID" value="XM_055847933.1"/>
</dbReference>
<dbReference type="GO" id="GO:0160104">
    <property type="term" value="F:tRNA (guanine(26)-N2)-dimethyltransferase activity"/>
    <property type="evidence" value="ECO:0007669"/>
    <property type="project" value="UniProtKB-UniRule"/>
</dbReference>
<evidence type="ECO:0000313" key="11">
    <source>
        <dbReference type="EnsemblMetazoa" id="PPAI000253-PA"/>
    </source>
</evidence>
<dbReference type="GeneID" id="129802251"/>
<dbReference type="VEuPathDB" id="VectorBase:PPAPM1_008432"/>
<comment type="catalytic activity">
    <reaction evidence="8 10">
        <text>guanosine(26) in tRNA + 2 S-adenosyl-L-methionine = N(2)-dimethylguanosine(26) in tRNA + 2 S-adenosyl-L-homocysteine + 2 H(+)</text>
        <dbReference type="Rhea" id="RHEA:43140"/>
        <dbReference type="Rhea" id="RHEA-COMP:10359"/>
        <dbReference type="Rhea" id="RHEA-COMP:10360"/>
        <dbReference type="ChEBI" id="CHEBI:15378"/>
        <dbReference type="ChEBI" id="CHEBI:57856"/>
        <dbReference type="ChEBI" id="CHEBI:59789"/>
        <dbReference type="ChEBI" id="CHEBI:74269"/>
        <dbReference type="ChEBI" id="CHEBI:74513"/>
        <dbReference type="EC" id="2.1.1.216"/>
    </reaction>
</comment>
<dbReference type="PANTHER" id="PTHR10631:SF3">
    <property type="entry name" value="TRNA (GUANINE(26)-N(2))-DIMETHYLTRANSFERASE"/>
    <property type="match status" value="1"/>
</dbReference>
<evidence type="ECO:0000256" key="2">
    <source>
        <dbReference type="ARBA" id="ARBA00022603"/>
    </source>
</evidence>
<evidence type="ECO:0000256" key="8">
    <source>
        <dbReference type="ARBA" id="ARBA00051897"/>
    </source>
</evidence>
<dbReference type="CDD" id="cd02440">
    <property type="entry name" value="AdoMet_MTases"/>
    <property type="match status" value="1"/>
</dbReference>
<dbReference type="VEuPathDB" id="VectorBase:PPAI000253"/>
<dbReference type="Gene3D" id="3.40.50.150">
    <property type="entry name" value="Vaccinia Virus protein VP39"/>
    <property type="match status" value="1"/>
</dbReference>
<keyword evidence="5 10" id="KW-0819">tRNA processing</keyword>
<dbReference type="GO" id="GO:0002940">
    <property type="term" value="P:tRNA N2-guanine methylation"/>
    <property type="evidence" value="ECO:0007669"/>
    <property type="project" value="TreeGrafter"/>
</dbReference>
<name>A0A1B0CYT1_PHLPP</name>
<evidence type="ECO:0000256" key="9">
    <source>
        <dbReference type="ARBA" id="ARBA00074266"/>
    </source>
</evidence>
<dbReference type="FunFam" id="3.40.50.150:FF:000051">
    <property type="entry name" value="tRNA (guanine(26)-N(2))-dimethyltransferase"/>
    <property type="match status" value="1"/>
</dbReference>
<sequence length="534" mass="59863">MEIESGKSQEKAVIREGSALIESDGHVFYNPVQEFNRDLSILVLSSFSRLFWQEQESKNQSQKEFLDQPGVKCEEGLRILEALAATGLRSIRYAKEVPGIREILANDLSRKAVQDIRKNVERNGVENLVVPNEADALMLMYTSMRPEKRFSVIDLDPYGCPTRFLDAAVQSIVDGGLLLVTATDMAVLAGNSPESCFVKYGSISLKSKACHEMAIRILLRSLESHATQYGRFIQPLLSISADFYIRVFVRVFTSPVKCKKSSSKQSLVFQCTGCDSLTLQPLGMLKPNPTEKNPDQVKYAIPTGPFVDSSCIHCGFRHHMGGPIWSDPIHDVTFVDSLLEAVQNSNLGTSKRLLGQLTVIREELPDIPLYYCVDKLCSTIKVVTMPVLKFRSALLHAGFRVSYSHAHKNSLKTDAPNRIMWDILRCWAEKNPVNPERFVDGTPLKAILEQKSQNSYNFDDIHPDANPESRRNCLSRFPENPTAHWGPGTRATLMISGTAMTKSVRNQNKKTKRPREDEPTNGQEVQDVKVQKSS</sequence>
<proteinExistence type="inferred from homology"/>
<dbReference type="SUPFAM" id="SSF53335">
    <property type="entry name" value="S-adenosyl-L-methionine-dependent methyltransferases"/>
    <property type="match status" value="1"/>
</dbReference>
<dbReference type="InterPro" id="IPR002905">
    <property type="entry name" value="Trm1"/>
</dbReference>
<dbReference type="InterPro" id="IPR029063">
    <property type="entry name" value="SAM-dependent_MTases_sf"/>
</dbReference>
<dbReference type="KEGG" id="ppap:129802251"/>
<dbReference type="OrthoDB" id="6349953at2759"/>
<evidence type="ECO:0000256" key="1">
    <source>
        <dbReference type="ARBA" id="ARBA00022555"/>
    </source>
</evidence>
<dbReference type="InterPro" id="IPR042296">
    <property type="entry name" value="tRNA_met_Trm1_C"/>
</dbReference>
<accession>A0A1B0CYT1</accession>
<keyword evidence="1 10" id="KW-0820">tRNA-binding</keyword>
<keyword evidence="3 10" id="KW-0808">Transferase</keyword>
<comment type="similarity">
    <text evidence="10">Belongs to the class I-like SAM-binding methyltransferase superfamily. Trm1 family.</text>
</comment>
<organism evidence="11 12">
    <name type="scientific">Phlebotomus papatasi</name>
    <name type="common">Sandfly</name>
    <dbReference type="NCBI Taxonomy" id="29031"/>
    <lineage>
        <taxon>Eukaryota</taxon>
        <taxon>Metazoa</taxon>
        <taxon>Ecdysozoa</taxon>
        <taxon>Arthropoda</taxon>
        <taxon>Hexapoda</taxon>
        <taxon>Insecta</taxon>
        <taxon>Pterygota</taxon>
        <taxon>Neoptera</taxon>
        <taxon>Endopterygota</taxon>
        <taxon>Diptera</taxon>
        <taxon>Nematocera</taxon>
        <taxon>Psychodoidea</taxon>
        <taxon>Psychodidae</taxon>
        <taxon>Phlebotomus</taxon>
        <taxon>Phlebotomus</taxon>
    </lineage>
</organism>
<protein>
    <recommendedName>
        <fullName evidence="9 10">tRNA (guanine(26)-N(2))-dimethyltransferase</fullName>
        <ecNumber evidence="7 10">2.1.1.216</ecNumber>
    </recommendedName>
</protein>
<dbReference type="EnsemblMetazoa" id="PPAI000253-RA">
    <property type="protein sequence ID" value="PPAI000253-PA"/>
    <property type="gene ID" value="PPAI000253"/>
</dbReference>